<keyword evidence="3 6" id="KW-0560">Oxidoreductase</keyword>
<dbReference type="EMBL" id="CAJVPY010030670">
    <property type="protein sequence ID" value="CAG8795679.1"/>
    <property type="molecule type" value="Genomic_DNA"/>
</dbReference>
<evidence type="ECO:0000256" key="2">
    <source>
        <dbReference type="ARBA" id="ARBA00022723"/>
    </source>
</evidence>
<dbReference type="SUPFAM" id="SSF48264">
    <property type="entry name" value="Cytochrome P450"/>
    <property type="match status" value="1"/>
</dbReference>
<dbReference type="AlphaFoldDB" id="A0A9N9JU22"/>
<feature type="binding site" description="axial binding residue" evidence="5">
    <location>
        <position position="228"/>
    </location>
    <ligand>
        <name>heme</name>
        <dbReference type="ChEBI" id="CHEBI:30413"/>
    </ligand>
    <ligandPart>
        <name>Fe</name>
        <dbReference type="ChEBI" id="CHEBI:18248"/>
    </ligandPart>
</feature>
<dbReference type="GO" id="GO:0006629">
    <property type="term" value="P:lipid metabolic process"/>
    <property type="evidence" value="ECO:0007669"/>
    <property type="project" value="UniProtKB-ARBA"/>
</dbReference>
<keyword evidence="6" id="KW-0503">Monooxygenase</keyword>
<dbReference type="Gene3D" id="1.10.630.10">
    <property type="entry name" value="Cytochrome P450"/>
    <property type="match status" value="1"/>
</dbReference>
<dbReference type="PRINTS" id="PR00385">
    <property type="entry name" value="P450"/>
</dbReference>
<dbReference type="InterPro" id="IPR036396">
    <property type="entry name" value="Cyt_P450_sf"/>
</dbReference>
<evidence type="ECO:0000256" key="4">
    <source>
        <dbReference type="ARBA" id="ARBA00023004"/>
    </source>
</evidence>
<dbReference type="InterPro" id="IPR017972">
    <property type="entry name" value="Cyt_P450_CS"/>
</dbReference>
<proteinExistence type="inferred from homology"/>
<dbReference type="GO" id="GO:0004497">
    <property type="term" value="F:monooxygenase activity"/>
    <property type="evidence" value="ECO:0007669"/>
    <property type="project" value="UniProtKB-KW"/>
</dbReference>
<evidence type="ECO:0000256" key="6">
    <source>
        <dbReference type="RuleBase" id="RU000461"/>
    </source>
</evidence>
<dbReference type="PANTHER" id="PTHR24296">
    <property type="entry name" value="CYTOCHROME P450"/>
    <property type="match status" value="1"/>
</dbReference>
<keyword evidence="2 5" id="KW-0479">Metal-binding</keyword>
<organism evidence="7 8">
    <name type="scientific">Dentiscutata erythropus</name>
    <dbReference type="NCBI Taxonomy" id="1348616"/>
    <lineage>
        <taxon>Eukaryota</taxon>
        <taxon>Fungi</taxon>
        <taxon>Fungi incertae sedis</taxon>
        <taxon>Mucoromycota</taxon>
        <taxon>Glomeromycotina</taxon>
        <taxon>Glomeromycetes</taxon>
        <taxon>Diversisporales</taxon>
        <taxon>Gigasporaceae</taxon>
        <taxon>Dentiscutata</taxon>
    </lineage>
</organism>
<evidence type="ECO:0000313" key="8">
    <source>
        <dbReference type="Proteomes" id="UP000789405"/>
    </source>
</evidence>
<evidence type="ECO:0000256" key="5">
    <source>
        <dbReference type="PIRSR" id="PIRSR602401-1"/>
    </source>
</evidence>
<dbReference type="GO" id="GO:0020037">
    <property type="term" value="F:heme binding"/>
    <property type="evidence" value="ECO:0007669"/>
    <property type="project" value="InterPro"/>
</dbReference>
<accession>A0A9N9JU22</accession>
<evidence type="ECO:0000256" key="1">
    <source>
        <dbReference type="ARBA" id="ARBA00010617"/>
    </source>
</evidence>
<feature type="non-terminal residue" evidence="7">
    <location>
        <position position="278"/>
    </location>
</feature>
<dbReference type="GO" id="GO:0005506">
    <property type="term" value="F:iron ion binding"/>
    <property type="evidence" value="ECO:0007669"/>
    <property type="project" value="InterPro"/>
</dbReference>
<dbReference type="GO" id="GO:0016705">
    <property type="term" value="F:oxidoreductase activity, acting on paired donors, with incorporation or reduction of molecular oxygen"/>
    <property type="evidence" value="ECO:0007669"/>
    <property type="project" value="InterPro"/>
</dbReference>
<dbReference type="PROSITE" id="PS00086">
    <property type="entry name" value="CYTOCHROME_P450"/>
    <property type="match status" value="1"/>
</dbReference>
<evidence type="ECO:0000313" key="7">
    <source>
        <dbReference type="EMBL" id="CAG8795679.1"/>
    </source>
</evidence>
<dbReference type="Pfam" id="PF00067">
    <property type="entry name" value="p450"/>
    <property type="match status" value="1"/>
</dbReference>
<protein>
    <submittedName>
        <fullName evidence="7">3273_t:CDS:1</fullName>
    </submittedName>
</protein>
<dbReference type="InterPro" id="IPR001128">
    <property type="entry name" value="Cyt_P450"/>
</dbReference>
<reference evidence="7" key="1">
    <citation type="submission" date="2021-06" db="EMBL/GenBank/DDBJ databases">
        <authorList>
            <person name="Kallberg Y."/>
            <person name="Tangrot J."/>
            <person name="Rosling A."/>
        </authorList>
    </citation>
    <scope>NUCLEOTIDE SEQUENCE</scope>
    <source>
        <strain evidence="7">MA453B</strain>
    </source>
</reference>
<dbReference type="InterPro" id="IPR002401">
    <property type="entry name" value="Cyt_P450_E_grp-I"/>
</dbReference>
<comment type="similarity">
    <text evidence="1 6">Belongs to the cytochrome P450 family.</text>
</comment>
<sequence length="278" mass="31884">MEISKKSIKSSISRKKFQRLYMHSLWIPSFSLVKNIASYVYNMINNRRADIEVGNDVLTLFIDAVDKDGEKLNDKELRDVIMNLIIAGRDTTAQALSWMVYSIMANPSVEDSLLKEINSILSPNTPIPSYNDIKRFKYTNATFYETLRLYPSVPKNGKVCVKDNILPNGVPVYANEFVVFFPWAMGRDKKMWGEDAEVFKPQRFLSSEEMSKPNPFKFIAFHAGPRTCLGQQFATVEVIILVTMMLREFKFELVPGQKSPPEFQKSITLPMKEPLMAK</sequence>
<comment type="cofactor">
    <cofactor evidence="5">
        <name>heme</name>
        <dbReference type="ChEBI" id="CHEBI:30413"/>
    </cofactor>
</comment>
<gene>
    <name evidence="7" type="ORF">DERYTH_LOCUS22325</name>
</gene>
<dbReference type="OrthoDB" id="1470350at2759"/>
<dbReference type="Proteomes" id="UP000789405">
    <property type="component" value="Unassembled WGS sequence"/>
</dbReference>
<evidence type="ECO:0000256" key="3">
    <source>
        <dbReference type="ARBA" id="ARBA00023002"/>
    </source>
</evidence>
<keyword evidence="8" id="KW-1185">Reference proteome</keyword>
<comment type="caution">
    <text evidence="7">The sequence shown here is derived from an EMBL/GenBank/DDBJ whole genome shotgun (WGS) entry which is preliminary data.</text>
</comment>
<name>A0A9N9JU22_9GLOM</name>
<keyword evidence="4 5" id="KW-0408">Iron</keyword>
<dbReference type="PRINTS" id="PR00463">
    <property type="entry name" value="EP450I"/>
</dbReference>
<keyword evidence="5 6" id="KW-0349">Heme</keyword>